<evidence type="ECO:0000313" key="7">
    <source>
        <dbReference type="Proteomes" id="UP000184546"/>
    </source>
</evidence>
<evidence type="ECO:0000313" key="6">
    <source>
        <dbReference type="EMBL" id="OJJ95478.1"/>
    </source>
</evidence>
<dbReference type="RefSeq" id="XP_020051818.1">
    <property type="nucleotide sequence ID" value="XM_020198851.1"/>
</dbReference>
<accession>A0A1L9WH25</accession>
<reference evidence="7" key="1">
    <citation type="journal article" date="2017" name="Genome Biol.">
        <title>Comparative genomics reveals high biological diversity and specific adaptations in the industrially and medically important fungal genus Aspergillus.</title>
        <authorList>
            <person name="de Vries R.P."/>
            <person name="Riley R."/>
            <person name="Wiebenga A."/>
            <person name="Aguilar-Osorio G."/>
            <person name="Amillis S."/>
            <person name="Uchima C.A."/>
            <person name="Anderluh G."/>
            <person name="Asadollahi M."/>
            <person name="Askin M."/>
            <person name="Barry K."/>
            <person name="Battaglia E."/>
            <person name="Bayram O."/>
            <person name="Benocci T."/>
            <person name="Braus-Stromeyer S.A."/>
            <person name="Caldana C."/>
            <person name="Canovas D."/>
            <person name="Cerqueira G.C."/>
            <person name="Chen F."/>
            <person name="Chen W."/>
            <person name="Choi C."/>
            <person name="Clum A."/>
            <person name="Dos Santos R.A."/>
            <person name="Damasio A.R."/>
            <person name="Diallinas G."/>
            <person name="Emri T."/>
            <person name="Fekete E."/>
            <person name="Flipphi M."/>
            <person name="Freyberg S."/>
            <person name="Gallo A."/>
            <person name="Gournas C."/>
            <person name="Habgood R."/>
            <person name="Hainaut M."/>
            <person name="Harispe M.L."/>
            <person name="Henrissat B."/>
            <person name="Hilden K.S."/>
            <person name="Hope R."/>
            <person name="Hossain A."/>
            <person name="Karabika E."/>
            <person name="Karaffa L."/>
            <person name="Karanyi Z."/>
            <person name="Krasevec N."/>
            <person name="Kuo A."/>
            <person name="Kusch H."/>
            <person name="LaButti K."/>
            <person name="Lagendijk E.L."/>
            <person name="Lapidus A."/>
            <person name="Levasseur A."/>
            <person name="Lindquist E."/>
            <person name="Lipzen A."/>
            <person name="Logrieco A.F."/>
            <person name="MacCabe A."/>
            <person name="Maekelae M.R."/>
            <person name="Malavazi I."/>
            <person name="Melin P."/>
            <person name="Meyer V."/>
            <person name="Mielnichuk N."/>
            <person name="Miskei M."/>
            <person name="Molnar A.P."/>
            <person name="Mule G."/>
            <person name="Ngan C.Y."/>
            <person name="Orejas M."/>
            <person name="Orosz E."/>
            <person name="Ouedraogo J.P."/>
            <person name="Overkamp K.M."/>
            <person name="Park H.-S."/>
            <person name="Perrone G."/>
            <person name="Piumi F."/>
            <person name="Punt P.J."/>
            <person name="Ram A.F."/>
            <person name="Ramon A."/>
            <person name="Rauscher S."/>
            <person name="Record E."/>
            <person name="Riano-Pachon D.M."/>
            <person name="Robert V."/>
            <person name="Roehrig J."/>
            <person name="Ruller R."/>
            <person name="Salamov A."/>
            <person name="Salih N.S."/>
            <person name="Samson R.A."/>
            <person name="Sandor E."/>
            <person name="Sanguinetti M."/>
            <person name="Schuetze T."/>
            <person name="Sepcic K."/>
            <person name="Shelest E."/>
            <person name="Sherlock G."/>
            <person name="Sophianopoulou V."/>
            <person name="Squina F.M."/>
            <person name="Sun H."/>
            <person name="Susca A."/>
            <person name="Todd R.B."/>
            <person name="Tsang A."/>
            <person name="Unkles S.E."/>
            <person name="van de Wiele N."/>
            <person name="van Rossen-Uffink D."/>
            <person name="Oliveira J.V."/>
            <person name="Vesth T.C."/>
            <person name="Visser J."/>
            <person name="Yu J.-H."/>
            <person name="Zhou M."/>
            <person name="Andersen M.R."/>
            <person name="Archer D.B."/>
            <person name="Baker S.E."/>
            <person name="Benoit I."/>
            <person name="Brakhage A.A."/>
            <person name="Braus G.H."/>
            <person name="Fischer R."/>
            <person name="Frisvad J.C."/>
            <person name="Goldman G.H."/>
            <person name="Houbraken J."/>
            <person name="Oakley B."/>
            <person name="Pocsi I."/>
            <person name="Scazzocchio C."/>
            <person name="Seiboth B."/>
            <person name="vanKuyk P.A."/>
            <person name="Wortman J."/>
            <person name="Dyer P.S."/>
            <person name="Grigoriev I.V."/>
        </authorList>
    </citation>
    <scope>NUCLEOTIDE SEQUENCE [LARGE SCALE GENOMIC DNA]</scope>
    <source>
        <strain evidence="7">ATCC 16872 / CBS 172.66 / WB 5094</strain>
    </source>
</reference>
<dbReference type="OMA" id="YVFVACG"/>
<dbReference type="EMBL" id="KV878989">
    <property type="protein sequence ID" value="OJJ95478.1"/>
    <property type="molecule type" value="Genomic_DNA"/>
</dbReference>
<dbReference type="SUPFAM" id="SSF53686">
    <property type="entry name" value="Tryptophan synthase beta subunit-like PLP-dependent enzymes"/>
    <property type="match status" value="1"/>
</dbReference>
<feature type="region of interest" description="Disordered" evidence="4">
    <location>
        <begin position="79"/>
        <end position="118"/>
    </location>
</feature>
<feature type="non-terminal residue" evidence="6">
    <location>
        <position position="457"/>
    </location>
</feature>
<organism evidence="6 7">
    <name type="scientific">Aspergillus aculeatus (strain ATCC 16872 / CBS 172.66 / WB 5094)</name>
    <dbReference type="NCBI Taxonomy" id="690307"/>
    <lineage>
        <taxon>Eukaryota</taxon>
        <taxon>Fungi</taxon>
        <taxon>Dikarya</taxon>
        <taxon>Ascomycota</taxon>
        <taxon>Pezizomycotina</taxon>
        <taxon>Eurotiomycetes</taxon>
        <taxon>Eurotiomycetidae</taxon>
        <taxon>Eurotiales</taxon>
        <taxon>Aspergillaceae</taxon>
        <taxon>Aspergillus</taxon>
        <taxon>Aspergillus subgen. Circumdati</taxon>
    </lineage>
</organism>
<proteinExistence type="inferred from homology"/>
<dbReference type="GeneID" id="30972665"/>
<dbReference type="GO" id="GO:0019148">
    <property type="term" value="F:D-cysteine desulfhydrase activity"/>
    <property type="evidence" value="ECO:0007669"/>
    <property type="project" value="TreeGrafter"/>
</dbReference>
<feature type="domain" description="Tryptophan synthase beta chain-like PALP" evidence="5">
    <location>
        <begin position="24"/>
        <end position="412"/>
    </location>
</feature>
<dbReference type="STRING" id="690307.A0A1L9WH25"/>
<sequence>MAPLTLPPAFAQIPRHPLLYPHPSPIHPLPALTKHLLPNPRPQTQITLHAKREDQASPLACSGNKYRKLEYLVPDILSPTPQYGGLGPSPERGSGPSPPPPPSSSPTTTTTPPQKPTLITEGALQSNHTVQVAALATHLNLSAVLCLHKTTGGGWRTAADPRAFARTGNVQIAKLLGADVRLLDSANDNNPDPIATIMHTLRTHHGKIPYWIPSGASLHPLGGLGYARCAFEIVAQEEALQQSQDAPAIQQAQSLPTSRYDYIFVACGSGSTLGGLIAGFKLLEKMEEQHSQTTAAAAAARQQQQHRPPRKIIGVLTSPTSPKAYHEERVLRLARQAAGLIGLDDPQREITTADVTVEERFVGAGYGVLDAETKQAMNVMARTEAVVLDPVYTAKVARAMMHWVGSGELEEDWRRRRRGRGKSETGPGKLAEEPGDAVNVLFIHTGGQSALSAYADV</sequence>
<evidence type="ECO:0000256" key="3">
    <source>
        <dbReference type="ARBA" id="ARBA00022898"/>
    </source>
</evidence>
<dbReference type="InterPro" id="IPR001926">
    <property type="entry name" value="TrpB-like_PALP"/>
</dbReference>
<comment type="similarity">
    <text evidence="2">Belongs to the ACC deaminase/D-cysteine desulfhydrase family.</text>
</comment>
<dbReference type="Gene3D" id="3.40.50.1100">
    <property type="match status" value="1"/>
</dbReference>
<name>A0A1L9WH25_ASPA1</name>
<keyword evidence="7" id="KW-1185">Reference proteome</keyword>
<dbReference type="PANTHER" id="PTHR43780:SF2">
    <property type="entry name" value="1-AMINOCYCLOPROPANE-1-CARBOXYLATE DEAMINASE-RELATED"/>
    <property type="match status" value="1"/>
</dbReference>
<dbReference type="InterPro" id="IPR036052">
    <property type="entry name" value="TrpB-like_PALP_sf"/>
</dbReference>
<evidence type="ECO:0000256" key="2">
    <source>
        <dbReference type="ARBA" id="ARBA00008639"/>
    </source>
</evidence>
<evidence type="ECO:0000259" key="5">
    <source>
        <dbReference type="Pfam" id="PF00291"/>
    </source>
</evidence>
<dbReference type="PANTHER" id="PTHR43780">
    <property type="entry name" value="1-AMINOCYCLOPROPANE-1-CARBOXYLATE DEAMINASE-RELATED"/>
    <property type="match status" value="1"/>
</dbReference>
<comment type="cofactor">
    <cofactor evidence="1">
        <name>pyridoxal 5'-phosphate</name>
        <dbReference type="ChEBI" id="CHEBI:597326"/>
    </cofactor>
</comment>
<dbReference type="Proteomes" id="UP000184546">
    <property type="component" value="Unassembled WGS sequence"/>
</dbReference>
<dbReference type="Pfam" id="PF00291">
    <property type="entry name" value="PALP"/>
    <property type="match status" value="1"/>
</dbReference>
<dbReference type="VEuPathDB" id="FungiDB:ASPACDRAFT_1907770"/>
<protein>
    <recommendedName>
        <fullName evidence="5">Tryptophan synthase beta chain-like PALP domain-containing protein</fullName>
    </recommendedName>
</protein>
<dbReference type="OrthoDB" id="10266364at2759"/>
<gene>
    <name evidence="6" type="ORF">ASPACDRAFT_1907770</name>
</gene>
<dbReference type="AlphaFoldDB" id="A0A1L9WH25"/>
<dbReference type="InterPro" id="IPR027278">
    <property type="entry name" value="ACCD_DCysDesulf"/>
</dbReference>
<evidence type="ECO:0000256" key="4">
    <source>
        <dbReference type="SAM" id="MobiDB-lite"/>
    </source>
</evidence>
<evidence type="ECO:0000256" key="1">
    <source>
        <dbReference type="ARBA" id="ARBA00001933"/>
    </source>
</evidence>
<keyword evidence="3" id="KW-0663">Pyridoxal phosphate</keyword>